<dbReference type="EMBL" id="CAMPGE010005121">
    <property type="protein sequence ID" value="CAI2363966.1"/>
    <property type="molecule type" value="Genomic_DNA"/>
</dbReference>
<feature type="region of interest" description="Disordered" evidence="1">
    <location>
        <begin position="130"/>
        <end position="166"/>
    </location>
</feature>
<reference evidence="2" key="1">
    <citation type="submission" date="2023-07" db="EMBL/GenBank/DDBJ databases">
        <authorList>
            <consortium name="AG Swart"/>
            <person name="Singh M."/>
            <person name="Singh A."/>
            <person name="Seah K."/>
            <person name="Emmerich C."/>
        </authorList>
    </citation>
    <scope>NUCLEOTIDE SEQUENCE</scope>
    <source>
        <strain evidence="2">DP1</strain>
    </source>
</reference>
<dbReference type="AlphaFoldDB" id="A0AAD1U8B1"/>
<keyword evidence="3" id="KW-1185">Reference proteome</keyword>
<gene>
    <name evidence="2" type="ORF">ECRASSUSDP1_LOCUS5306</name>
</gene>
<protein>
    <submittedName>
        <fullName evidence="2">Uncharacterized protein</fullName>
    </submittedName>
</protein>
<comment type="caution">
    <text evidence="2">The sequence shown here is derived from an EMBL/GenBank/DDBJ whole genome shotgun (WGS) entry which is preliminary data.</text>
</comment>
<organism evidence="2 3">
    <name type="scientific">Euplotes crassus</name>
    <dbReference type="NCBI Taxonomy" id="5936"/>
    <lineage>
        <taxon>Eukaryota</taxon>
        <taxon>Sar</taxon>
        <taxon>Alveolata</taxon>
        <taxon>Ciliophora</taxon>
        <taxon>Intramacronucleata</taxon>
        <taxon>Spirotrichea</taxon>
        <taxon>Hypotrichia</taxon>
        <taxon>Euplotida</taxon>
        <taxon>Euplotidae</taxon>
        <taxon>Moneuplotes</taxon>
    </lineage>
</organism>
<evidence type="ECO:0000313" key="3">
    <source>
        <dbReference type="Proteomes" id="UP001295684"/>
    </source>
</evidence>
<proteinExistence type="predicted"/>
<name>A0AAD1U8B1_EUPCR</name>
<dbReference type="Proteomes" id="UP001295684">
    <property type="component" value="Unassembled WGS sequence"/>
</dbReference>
<accession>A0AAD1U8B1</accession>
<sequence>MKSITKISFDENISDEFLSEDVYSCKIPSSAKILENMSYKSMSTRKQAEEKFKFNPVETYSYLHLHKNLPQKLKDKKPRLNSYCEEIKSEAMSRPQDLCKSTEKQKQRHSLKQEISNLLKIAAEIRSNEKSKGKFTEQEYDEPLRKRREAPSQDNITMRDIPPSVK</sequence>
<evidence type="ECO:0000256" key="1">
    <source>
        <dbReference type="SAM" id="MobiDB-lite"/>
    </source>
</evidence>
<evidence type="ECO:0000313" key="2">
    <source>
        <dbReference type="EMBL" id="CAI2363966.1"/>
    </source>
</evidence>